<accession>X1HBF5</accession>
<protein>
    <submittedName>
        <fullName evidence="1">Uncharacterized protein</fullName>
    </submittedName>
</protein>
<name>X1HBF5_9ZZZZ</name>
<comment type="caution">
    <text evidence="1">The sequence shown here is derived from an EMBL/GenBank/DDBJ whole genome shotgun (WGS) entry which is preliminary data.</text>
</comment>
<organism evidence="1">
    <name type="scientific">marine sediment metagenome</name>
    <dbReference type="NCBI Taxonomy" id="412755"/>
    <lineage>
        <taxon>unclassified sequences</taxon>
        <taxon>metagenomes</taxon>
        <taxon>ecological metagenomes</taxon>
    </lineage>
</organism>
<dbReference type="AlphaFoldDB" id="X1HBF5"/>
<gene>
    <name evidence="1" type="ORF">S03H2_24891</name>
</gene>
<reference evidence="1" key="1">
    <citation type="journal article" date="2014" name="Front. Microbiol.">
        <title>High frequency of phylogenetically diverse reductive dehalogenase-homologous genes in deep subseafloor sedimentary metagenomes.</title>
        <authorList>
            <person name="Kawai M."/>
            <person name="Futagami T."/>
            <person name="Toyoda A."/>
            <person name="Takaki Y."/>
            <person name="Nishi S."/>
            <person name="Hori S."/>
            <person name="Arai W."/>
            <person name="Tsubouchi T."/>
            <person name="Morono Y."/>
            <person name="Uchiyama I."/>
            <person name="Ito T."/>
            <person name="Fujiyama A."/>
            <person name="Inagaki F."/>
            <person name="Takami H."/>
        </authorList>
    </citation>
    <scope>NUCLEOTIDE SEQUENCE</scope>
    <source>
        <strain evidence="1">Expedition CK06-06</strain>
    </source>
</reference>
<evidence type="ECO:0000313" key="1">
    <source>
        <dbReference type="EMBL" id="GAH42643.1"/>
    </source>
</evidence>
<proteinExistence type="predicted"/>
<dbReference type="EMBL" id="BARU01013947">
    <property type="protein sequence ID" value="GAH42643.1"/>
    <property type="molecule type" value="Genomic_DNA"/>
</dbReference>
<feature type="non-terminal residue" evidence="1">
    <location>
        <position position="64"/>
    </location>
</feature>
<sequence>MNTLKQDMLSKMNAQKVAFEKRLSEIDKIRPVTRVLEDIEEESKKIMETEIGDLSKNFEDIRST</sequence>